<name>A0A131YPF1_RHIAP</name>
<dbReference type="EMBL" id="GEDV01007428">
    <property type="protein sequence ID" value="JAP81129.1"/>
    <property type="molecule type" value="Transcribed_RNA"/>
</dbReference>
<proteinExistence type="predicted"/>
<organism evidence="3">
    <name type="scientific">Rhipicephalus appendiculatus</name>
    <name type="common">Brown ear tick</name>
    <dbReference type="NCBI Taxonomy" id="34631"/>
    <lineage>
        <taxon>Eukaryota</taxon>
        <taxon>Metazoa</taxon>
        <taxon>Ecdysozoa</taxon>
        <taxon>Arthropoda</taxon>
        <taxon>Chelicerata</taxon>
        <taxon>Arachnida</taxon>
        <taxon>Acari</taxon>
        <taxon>Parasitiformes</taxon>
        <taxon>Ixodida</taxon>
        <taxon>Ixodoidea</taxon>
        <taxon>Ixodidae</taxon>
        <taxon>Rhipicephalinae</taxon>
        <taxon>Rhipicephalus</taxon>
        <taxon>Rhipicephalus</taxon>
    </lineage>
</organism>
<evidence type="ECO:0000313" key="3">
    <source>
        <dbReference type="EMBL" id="JAP81129.1"/>
    </source>
</evidence>
<keyword evidence="2" id="KW-0732">Signal</keyword>
<dbReference type="AlphaFoldDB" id="A0A131YPF1"/>
<evidence type="ECO:0000256" key="2">
    <source>
        <dbReference type="SAM" id="SignalP"/>
    </source>
</evidence>
<feature type="signal peptide" evidence="2">
    <location>
        <begin position="1"/>
        <end position="23"/>
    </location>
</feature>
<sequence length="172" mass="18053">MKITLALLVNVHVILCVISTTLAGPCSRLACGFIERPPICPNPGSLCGCRCNNTPPVQPTPPAVPSRPSQPPCGSGAGPTQTQPTTIQKDREFLACVKTHCPCGKKLACLSKGRFGGGCECKCISSSENCTMPFGPYECAHYCTATPSCMCKCVAPPPFKPPNRPCCKPITG</sequence>
<reference evidence="3" key="1">
    <citation type="journal article" date="2016" name="Ticks Tick Borne Dis.">
        <title>De novo assembly and annotation of the salivary gland transcriptome of Rhipicephalus appendiculatus male and female ticks during blood feeding.</title>
        <authorList>
            <person name="de Castro M.H."/>
            <person name="de Klerk D."/>
            <person name="Pienaar R."/>
            <person name="Latif A.A."/>
            <person name="Rees D.J."/>
            <person name="Mans B.J."/>
        </authorList>
    </citation>
    <scope>NUCLEOTIDE SEQUENCE</scope>
    <source>
        <tissue evidence="3">Salivary glands</tissue>
    </source>
</reference>
<feature type="region of interest" description="Disordered" evidence="1">
    <location>
        <begin position="60"/>
        <end position="84"/>
    </location>
</feature>
<evidence type="ECO:0000256" key="1">
    <source>
        <dbReference type="SAM" id="MobiDB-lite"/>
    </source>
</evidence>
<accession>A0A131YPF1</accession>
<protein>
    <submittedName>
        <fullName evidence="3">Uncharacterized protein</fullName>
    </submittedName>
</protein>
<feature type="chain" id="PRO_5007285689" evidence="2">
    <location>
        <begin position="24"/>
        <end position="172"/>
    </location>
</feature>
<feature type="compositionally biased region" description="Pro residues" evidence="1">
    <location>
        <begin position="60"/>
        <end position="71"/>
    </location>
</feature>